<accession>A0ABN9WBH1</accession>
<feature type="non-terminal residue" evidence="1">
    <location>
        <position position="179"/>
    </location>
</feature>
<reference evidence="1" key="1">
    <citation type="submission" date="2023-10" db="EMBL/GenBank/DDBJ databases">
        <authorList>
            <person name="Chen Y."/>
            <person name="Shah S."/>
            <person name="Dougan E. K."/>
            <person name="Thang M."/>
            <person name="Chan C."/>
        </authorList>
    </citation>
    <scope>NUCLEOTIDE SEQUENCE [LARGE SCALE GENOMIC DNA]</scope>
</reference>
<evidence type="ECO:0000313" key="2">
    <source>
        <dbReference type="Proteomes" id="UP001189429"/>
    </source>
</evidence>
<sequence>MGWPLGSGPARRDCSYRGVGRTALACFVEDLCCPFSAAATADVTLSAGTDDALKADRAFVSAAVAKDWHALQYADALFCRDEDVALVAAQDEHALEYADSDRDVVLAAVAEAGEALQYADASLRRAEGVVQAAVAQDERALAFAADSGFSRRPSLGAGVLYCATTQASGPTGACFFLAG</sequence>
<dbReference type="Proteomes" id="UP001189429">
    <property type="component" value="Unassembled WGS sequence"/>
</dbReference>
<name>A0ABN9WBH1_9DINO</name>
<evidence type="ECO:0008006" key="3">
    <source>
        <dbReference type="Google" id="ProtNLM"/>
    </source>
</evidence>
<comment type="caution">
    <text evidence="1">The sequence shown here is derived from an EMBL/GenBank/DDBJ whole genome shotgun (WGS) entry which is preliminary data.</text>
</comment>
<protein>
    <recommendedName>
        <fullName evidence="3">DUF4116 domain-containing protein</fullName>
    </recommendedName>
</protein>
<keyword evidence="2" id="KW-1185">Reference proteome</keyword>
<organism evidence="1 2">
    <name type="scientific">Prorocentrum cordatum</name>
    <dbReference type="NCBI Taxonomy" id="2364126"/>
    <lineage>
        <taxon>Eukaryota</taxon>
        <taxon>Sar</taxon>
        <taxon>Alveolata</taxon>
        <taxon>Dinophyceae</taxon>
        <taxon>Prorocentrales</taxon>
        <taxon>Prorocentraceae</taxon>
        <taxon>Prorocentrum</taxon>
    </lineage>
</organism>
<dbReference type="EMBL" id="CAUYUJ010018290">
    <property type="protein sequence ID" value="CAK0882389.1"/>
    <property type="molecule type" value="Genomic_DNA"/>
</dbReference>
<proteinExistence type="predicted"/>
<evidence type="ECO:0000313" key="1">
    <source>
        <dbReference type="EMBL" id="CAK0882389.1"/>
    </source>
</evidence>
<gene>
    <name evidence="1" type="ORF">PCOR1329_LOCUS64920</name>
</gene>